<dbReference type="InterPro" id="IPR005198">
    <property type="entry name" value="Glyco_hydro_76"/>
</dbReference>
<protein>
    <recommendedName>
        <fullName evidence="3">Glycoside hydrolase family 76</fullName>
    </recommendedName>
</protein>
<dbReference type="Proteomes" id="UP000192359">
    <property type="component" value="Unassembled WGS sequence"/>
</dbReference>
<evidence type="ECO:0008006" key="3">
    <source>
        <dbReference type="Google" id="ProtNLM"/>
    </source>
</evidence>
<dbReference type="PANTHER" id="PTHR47791">
    <property type="entry name" value="MEIOTICALLY UP-REGULATED GENE 191 PROTEIN"/>
    <property type="match status" value="1"/>
</dbReference>
<gene>
    <name evidence="1" type="ORF">A7979_10740</name>
</gene>
<dbReference type="InterPro" id="IPR053169">
    <property type="entry name" value="MUG_Protein"/>
</dbReference>
<evidence type="ECO:0000313" key="2">
    <source>
        <dbReference type="Proteomes" id="UP000192359"/>
    </source>
</evidence>
<dbReference type="Pfam" id="PF03663">
    <property type="entry name" value="Glyco_hydro_76"/>
    <property type="match status" value="1"/>
</dbReference>
<dbReference type="GO" id="GO:0005975">
    <property type="term" value="P:carbohydrate metabolic process"/>
    <property type="evidence" value="ECO:0007669"/>
    <property type="project" value="InterPro"/>
</dbReference>
<comment type="caution">
    <text evidence="1">The sequence shown here is derived from an EMBL/GenBank/DDBJ whole genome shotgun (WGS) entry which is preliminary data.</text>
</comment>
<evidence type="ECO:0000313" key="1">
    <source>
        <dbReference type="EMBL" id="ORC22588.1"/>
    </source>
</evidence>
<keyword evidence="2" id="KW-1185">Reference proteome</keyword>
<organism evidence="1 2">
    <name type="scientific">Rothia nasimurium</name>
    <dbReference type="NCBI Taxonomy" id="85336"/>
    <lineage>
        <taxon>Bacteria</taxon>
        <taxon>Bacillati</taxon>
        <taxon>Actinomycetota</taxon>
        <taxon>Actinomycetes</taxon>
        <taxon>Micrococcales</taxon>
        <taxon>Micrococcaceae</taxon>
        <taxon>Rothia</taxon>
    </lineage>
</organism>
<dbReference type="PANTHER" id="PTHR47791:SF3">
    <property type="entry name" value="MEIOTICALLY UP-REGULATED GENE 191 PROTEIN"/>
    <property type="match status" value="1"/>
</dbReference>
<dbReference type="EMBL" id="LXWF01000009">
    <property type="protein sequence ID" value="ORC22588.1"/>
    <property type="molecule type" value="Genomic_DNA"/>
</dbReference>
<dbReference type="Gene3D" id="1.50.10.20">
    <property type="match status" value="1"/>
</dbReference>
<sequence length="426" mass="46523">MRTEADPQRPRHAATSAEALEALATEHRATLGQRADTAAYSVMRLFGTRAAHIPGTLIGRAQYPDTRPRRSRTTEWHYWWQAHLLDALVDSGLRHQADGNQDAAAHFLKQGRAVLRGIQVRNYGTYPNYYYDDMAWLTLACERLNRLALAVEGSGDGVAQDAAARLYRQLADACTPEAGGGAFWSKDHNFKNTPATAPIALAFARASRYEEAASLLNWLHENLFDAETGLYLDGVKLTGQGPDAKVTSVERGLFTYNQGPVLGAYLVLLNAGHTEALATDPVAHISEVVQGIDREFGQDFEVSAAESLRLVRTQGNGDGGLFTGVLVRYLAEIALHPALPAPVCEQASNLVLATAEILWDGRREYDPELPMNEAGIDPSEIRGQAVALFSPDVSRHISEVVKPGQPIDLSTQIQAWMVLEAAARVF</sequence>
<proteinExistence type="predicted"/>
<reference evidence="1 2" key="1">
    <citation type="submission" date="2016-05" db="EMBL/GenBank/DDBJ databases">
        <title>Draft genome sequence of a porcine commensal Rothia nasimurium.</title>
        <authorList>
            <person name="Gaiser R.A."/>
            <person name="Van Baarlen P."/>
            <person name="Wells J.M."/>
        </authorList>
    </citation>
    <scope>NUCLEOTIDE SEQUENCE [LARGE SCALE GENOMIC DNA]</scope>
    <source>
        <strain evidence="1 2">PT-32</strain>
    </source>
</reference>
<name>A0A1Y1RSI1_9MICC</name>
<dbReference type="AlphaFoldDB" id="A0A1Y1RSI1"/>
<dbReference type="InterPro" id="IPR008928">
    <property type="entry name" value="6-hairpin_glycosidase_sf"/>
</dbReference>
<dbReference type="SUPFAM" id="SSF48208">
    <property type="entry name" value="Six-hairpin glycosidases"/>
    <property type="match status" value="1"/>
</dbReference>
<accession>A0A1Y1RSI1</accession>